<sequence>MTRVGLLVCVISFFVFPSLVSAQSASNKGKDFYLPYAAHVDALTSQMTLILSADFQTDYKISVGNTVIATGSIAPNTSHQEVINPNTGNYIGSSESIETNKAIRVETTKAISLYSIISHSARTGGTMVIPVNTLGKDYYVFSHENGGPNGSNVYSQFTILATKDGTKVNITPKQSSRTTNHLAGVTFTISLNAGDIYQYQSVSDLTGSYITSTGDCQPIAVFSGNTWASFCESGSSRSPSGGDNLFQQLFPISAWGKNFVTSPFYNTLHGNTDAFRIIVAEDNTTITVNGSTTDANGSLLANPYPKGAVINFFSTGPNVVSSDRPIALAHYQTSQTCNLNNSGTNVNVYQFPGDPEITMLNPVEQTLNDITVFSNIKSIGVTTDIVKYYINVVIKTEDVASFKLDGIAYSSSFNVISGSSYSCAVIDVTNLQAQHRLTAAGGFSAIAYGYGRVESYAYLAGANVQSYTFQTTDLAENLITSGCEGQGFKLKINLTGEASQLIWNLGGANVVTQDAPVATPTIKDGIEYYTYSYPVDIDIAAPGDYTFNVKITYKNTTNCGNTEEINSGFTIYEKPNADFNAPSKICFGSSVSPVLKSTNANVGITKWKWEFDDEIIEEESPTYTFNKLGEHTIKLSVSNQGGCWSDVVTNKIMVNPVPVADFKILNPTCVLSDLQFSDQSTVTSPSTVTKWEWFSDDVLFSTIKNPTHNYSLPGSYKIKLIITTAEGCTSEVIKSIVVRDLPKADFILPDVCSNDGVATFVNTSIDAVDGDGTLTYKWNFGDPTGTASSNVSADKDGKHQYVNPGPYTVTLTVTNLNGCEFTTTKNFIVNGRVDKAEFKVHNPENLCSNNDVIITSGFTALIGKIVKLEIYKDYNLDGTNTIYKTVMYPNNVDDIALTYASFGGNTDKKFTIRIVGYTGDNAVCTKEALQEITLKPVPQLSFNDLTSICENDGTVEFTNASETSGIIGKGEYSTEGKGLAVDGLFNPKVAGIGFHNITYTYKAENGCESSITKTIEVYESPIADAGQTLYILAGGQITIPAIAEGSNLKYQWLPAVGLDKVNVLNPLAAPEKDTEYTLNVTTQPDGCIATTKVLIKVLEALNPPNTFTPNGDNINDTWIIKYLESYPNATVEVFNRNGNRVFFSNAYKIPFDGNYQNEPLPVGVYYYIINPRNGRKSVTGPLTIIR</sequence>
<evidence type="ECO:0000259" key="2">
    <source>
        <dbReference type="PROSITE" id="PS50093"/>
    </source>
</evidence>
<dbReference type="NCBIfam" id="TIGR04131">
    <property type="entry name" value="Bac_Flav_CTERM"/>
    <property type="match status" value="1"/>
</dbReference>
<dbReference type="PANTHER" id="PTHR46534:SF1">
    <property type="entry name" value="IGGFC-BINDING PROTEIN N-TERMINAL DOMAIN-CONTAINING PROTEIN"/>
    <property type="match status" value="1"/>
</dbReference>
<evidence type="ECO:0000313" key="4">
    <source>
        <dbReference type="Proteomes" id="UP000291485"/>
    </source>
</evidence>
<dbReference type="InterPro" id="IPR035986">
    <property type="entry name" value="PKD_dom_sf"/>
</dbReference>
<feature type="chain" id="PRO_5020885522" evidence="1">
    <location>
        <begin position="23"/>
        <end position="1186"/>
    </location>
</feature>
<dbReference type="CDD" id="cd00146">
    <property type="entry name" value="PKD"/>
    <property type="match status" value="2"/>
</dbReference>
<dbReference type="Pfam" id="PF17517">
    <property type="entry name" value="IgGFc_binding"/>
    <property type="match status" value="1"/>
</dbReference>
<dbReference type="OrthoDB" id="7794186at2"/>
<keyword evidence="1" id="KW-0732">Signal</keyword>
<evidence type="ECO:0000313" key="3">
    <source>
        <dbReference type="EMBL" id="TCD08249.1"/>
    </source>
</evidence>
<dbReference type="InterPro" id="IPR000601">
    <property type="entry name" value="PKD_dom"/>
</dbReference>
<feature type="domain" description="PKD" evidence="2">
    <location>
        <begin position="770"/>
        <end position="829"/>
    </location>
</feature>
<dbReference type="PROSITE" id="PS50093">
    <property type="entry name" value="PKD"/>
    <property type="match status" value="3"/>
</dbReference>
<comment type="caution">
    <text evidence="3">The sequence shown here is derived from an EMBL/GenBank/DDBJ whole genome shotgun (WGS) entry which is preliminary data.</text>
</comment>
<dbReference type="InterPro" id="IPR013783">
    <property type="entry name" value="Ig-like_fold"/>
</dbReference>
<dbReference type="RefSeq" id="WP_131559287.1">
    <property type="nucleotide sequence ID" value="NZ_SJSN01000009.1"/>
</dbReference>
<feature type="domain" description="PKD" evidence="2">
    <location>
        <begin position="607"/>
        <end position="642"/>
    </location>
</feature>
<dbReference type="AlphaFoldDB" id="A0A4R0P5V0"/>
<feature type="domain" description="PKD" evidence="2">
    <location>
        <begin position="657"/>
        <end position="738"/>
    </location>
</feature>
<dbReference type="InterPro" id="IPR022409">
    <property type="entry name" value="PKD/Chitinase_dom"/>
</dbReference>
<dbReference type="SMART" id="SM00089">
    <property type="entry name" value="PKD"/>
    <property type="match status" value="3"/>
</dbReference>
<dbReference type="Gene3D" id="2.60.40.10">
    <property type="entry name" value="Immunoglobulins"/>
    <property type="match status" value="3"/>
</dbReference>
<gene>
    <name evidence="3" type="ORF">EZ449_12635</name>
</gene>
<reference evidence="3 4" key="1">
    <citation type="submission" date="2019-02" db="EMBL/GenBank/DDBJ databases">
        <title>Pedobacter sp. RP-3-11 sp. nov., isolated from Arctic soil.</title>
        <authorList>
            <person name="Dahal R.H."/>
        </authorList>
    </citation>
    <scope>NUCLEOTIDE SEQUENCE [LARGE SCALE GENOMIC DNA]</scope>
    <source>
        <strain evidence="3 4">RP-3-11</strain>
    </source>
</reference>
<dbReference type="InterPro" id="IPR026341">
    <property type="entry name" value="T9SS_type_B"/>
</dbReference>
<evidence type="ECO:0000256" key="1">
    <source>
        <dbReference type="SAM" id="SignalP"/>
    </source>
</evidence>
<keyword evidence="4" id="KW-1185">Reference proteome</keyword>
<dbReference type="EMBL" id="SJSN01000009">
    <property type="protein sequence ID" value="TCD08249.1"/>
    <property type="molecule type" value="Genomic_DNA"/>
</dbReference>
<proteinExistence type="predicted"/>
<organism evidence="3 4">
    <name type="scientific">Pedobacter frigidisoli</name>
    <dbReference type="NCBI Taxonomy" id="2530455"/>
    <lineage>
        <taxon>Bacteria</taxon>
        <taxon>Pseudomonadati</taxon>
        <taxon>Bacteroidota</taxon>
        <taxon>Sphingobacteriia</taxon>
        <taxon>Sphingobacteriales</taxon>
        <taxon>Sphingobacteriaceae</taxon>
        <taxon>Pedobacter</taxon>
    </lineage>
</organism>
<protein>
    <submittedName>
        <fullName evidence="3">T9SS type B sorting domain-containing protein</fullName>
    </submittedName>
</protein>
<dbReference type="Proteomes" id="UP000291485">
    <property type="component" value="Unassembled WGS sequence"/>
</dbReference>
<dbReference type="InterPro" id="IPR035234">
    <property type="entry name" value="IgGFc-bd_N"/>
</dbReference>
<dbReference type="Pfam" id="PF13585">
    <property type="entry name" value="CHU_C"/>
    <property type="match status" value="1"/>
</dbReference>
<accession>A0A4R0P5V0</accession>
<feature type="signal peptide" evidence="1">
    <location>
        <begin position="1"/>
        <end position="22"/>
    </location>
</feature>
<name>A0A4R0P5V0_9SPHI</name>
<dbReference type="SUPFAM" id="SSF49299">
    <property type="entry name" value="PKD domain"/>
    <property type="match status" value="3"/>
</dbReference>
<dbReference type="PANTHER" id="PTHR46534">
    <property type="entry name" value="IGGFC_BINDING DOMAIN-CONTAINING PROTEIN"/>
    <property type="match status" value="1"/>
</dbReference>
<dbReference type="Pfam" id="PF18911">
    <property type="entry name" value="PKD_4"/>
    <property type="match status" value="3"/>
</dbReference>